<name>A0A975HCX9_9SPHN</name>
<dbReference type="Proteomes" id="UP000664914">
    <property type="component" value="Chromosome"/>
</dbReference>
<reference evidence="1" key="2">
    <citation type="submission" date="2021-04" db="EMBL/GenBank/DDBJ databases">
        <title>Isolation and genomic analysis of the ibuprofen-degrading bacterium Sphingomonas strain MPO218.</title>
        <authorList>
            <person name="Aulestia M."/>
            <person name="Flores A."/>
            <person name="Mangas E.L."/>
            <person name="Perez-Pulido A.J."/>
            <person name="Santero E."/>
            <person name="Camacho E.M."/>
        </authorList>
    </citation>
    <scope>NUCLEOTIDE SEQUENCE</scope>
    <source>
        <strain evidence="1">MPO218</strain>
    </source>
</reference>
<organism evidence="1 2">
    <name type="scientific">Rhizorhabdus wittichii</name>
    <dbReference type="NCBI Taxonomy" id="160791"/>
    <lineage>
        <taxon>Bacteria</taxon>
        <taxon>Pseudomonadati</taxon>
        <taxon>Pseudomonadota</taxon>
        <taxon>Alphaproteobacteria</taxon>
        <taxon>Sphingomonadales</taxon>
        <taxon>Sphingomonadaceae</taxon>
        <taxon>Rhizorhabdus</taxon>
    </lineage>
</organism>
<proteinExistence type="predicted"/>
<dbReference type="AlphaFoldDB" id="A0A975HCX9"/>
<protein>
    <submittedName>
        <fullName evidence="1">Uncharacterized protein</fullName>
    </submittedName>
</protein>
<gene>
    <name evidence="1" type="ORF">HRJ34_21230</name>
</gene>
<dbReference type="EMBL" id="CP059319">
    <property type="protein sequence ID" value="QTH20820.1"/>
    <property type="molecule type" value="Genomic_DNA"/>
</dbReference>
<evidence type="ECO:0000313" key="2">
    <source>
        <dbReference type="Proteomes" id="UP000664914"/>
    </source>
</evidence>
<sequence>MSAPPTGEITDWPEEWLNANTEVFLALRGARENPAHIIAQFLRSLTPIHPLLRDALAEAFEHEQPKGGLYFEVRGLRQGPDTAGGRRRLRRDMEIAEFVESRRSTGSSRADAEAAAANHFGTSVDQAHKSVTEARKAEKWLEQNWTNHAPLRGGEDLSTLWRNIGLDKYLQHRAERTRD</sequence>
<accession>A0A975HCX9</accession>
<evidence type="ECO:0000313" key="1">
    <source>
        <dbReference type="EMBL" id="QTH20820.1"/>
    </source>
</evidence>
<dbReference type="RefSeq" id="WP_208632334.1">
    <property type="nucleotide sequence ID" value="NZ_CP059319.1"/>
</dbReference>
<reference evidence="1" key="1">
    <citation type="submission" date="2020-07" db="EMBL/GenBank/DDBJ databases">
        <authorList>
            <person name="Camacho E."/>
        </authorList>
    </citation>
    <scope>NUCLEOTIDE SEQUENCE</scope>
    <source>
        <strain evidence="1">MPO218</strain>
    </source>
</reference>